<proteinExistence type="predicted"/>
<dbReference type="VEuPathDB" id="FungiDB:PV07_07084"/>
<sequence>MTDMIPRARVALSLLHNNPSAWFRDATIEPRDRELIAAEPVSFLDYSARSYLRKIYHMKAGENFKMTNWMVETDDECKELVRSAGAKLYGYDKGPSPSVHWASVTVNVNVWGGPRAGFEWGFLSTTPDNIRIFKGPAHCCPLHACEAMILRSCSANTDTLGLTEGIGDRMWDILCMRMGQDYDYPWVVVAVKDAGPLPELDFDTCGCQDPSACGCIIEHEE</sequence>
<gene>
    <name evidence="1" type="ORF">PV07_07084</name>
</gene>
<evidence type="ECO:0000313" key="2">
    <source>
        <dbReference type="Proteomes" id="UP000054466"/>
    </source>
</evidence>
<dbReference type="OrthoDB" id="3453214at2759"/>
<accession>A0A0D1ZHA2</accession>
<protein>
    <submittedName>
        <fullName evidence="1">Uncharacterized protein</fullName>
    </submittedName>
</protein>
<dbReference type="GeneID" id="27346278"/>
<dbReference type="AlphaFoldDB" id="A0A0D1ZHA2"/>
<organism evidence="1 2">
    <name type="scientific">Cladophialophora immunda</name>
    <dbReference type="NCBI Taxonomy" id="569365"/>
    <lineage>
        <taxon>Eukaryota</taxon>
        <taxon>Fungi</taxon>
        <taxon>Dikarya</taxon>
        <taxon>Ascomycota</taxon>
        <taxon>Pezizomycotina</taxon>
        <taxon>Eurotiomycetes</taxon>
        <taxon>Chaetothyriomycetidae</taxon>
        <taxon>Chaetothyriales</taxon>
        <taxon>Herpotrichiellaceae</taxon>
        <taxon>Cladophialophora</taxon>
    </lineage>
</organism>
<dbReference type="HOGENOM" id="CLU_1266718_0_0_1"/>
<evidence type="ECO:0000313" key="1">
    <source>
        <dbReference type="EMBL" id="KIW27336.1"/>
    </source>
</evidence>
<keyword evidence="2" id="KW-1185">Reference proteome</keyword>
<dbReference type="RefSeq" id="XP_016247552.1">
    <property type="nucleotide sequence ID" value="XM_016394133.1"/>
</dbReference>
<dbReference type="EMBL" id="KN847043">
    <property type="protein sequence ID" value="KIW27336.1"/>
    <property type="molecule type" value="Genomic_DNA"/>
</dbReference>
<name>A0A0D1ZHA2_9EURO</name>
<reference evidence="1 2" key="1">
    <citation type="submission" date="2015-01" db="EMBL/GenBank/DDBJ databases">
        <title>The Genome Sequence of Cladophialophora immunda CBS83496.</title>
        <authorList>
            <consortium name="The Broad Institute Genomics Platform"/>
            <person name="Cuomo C."/>
            <person name="de Hoog S."/>
            <person name="Gorbushina A."/>
            <person name="Stielow B."/>
            <person name="Teixiera M."/>
            <person name="Abouelleil A."/>
            <person name="Chapman S.B."/>
            <person name="Priest M."/>
            <person name="Young S.K."/>
            <person name="Wortman J."/>
            <person name="Nusbaum C."/>
            <person name="Birren B."/>
        </authorList>
    </citation>
    <scope>NUCLEOTIDE SEQUENCE [LARGE SCALE GENOMIC DNA]</scope>
    <source>
        <strain evidence="1 2">CBS 83496</strain>
    </source>
</reference>
<dbReference type="Proteomes" id="UP000054466">
    <property type="component" value="Unassembled WGS sequence"/>
</dbReference>